<dbReference type="EMBL" id="CP029480">
    <property type="protein sequence ID" value="AWV96703.1"/>
    <property type="molecule type" value="Genomic_DNA"/>
</dbReference>
<dbReference type="PANTHER" id="PTHR42795:SF1">
    <property type="entry name" value="ALANINE DEHYDROGENASE"/>
    <property type="match status" value="1"/>
</dbReference>
<gene>
    <name evidence="7" type="ORF">DJ013_00235</name>
</gene>
<dbReference type="Gene3D" id="3.40.50.720">
    <property type="entry name" value="NAD(P)-binding Rossmann-like Domain"/>
    <property type="match status" value="2"/>
</dbReference>
<dbReference type="Pfam" id="PF01262">
    <property type="entry name" value="AlaDh_PNT_C"/>
    <property type="match status" value="1"/>
</dbReference>
<keyword evidence="3" id="KW-0560">Oxidoreductase</keyword>
<dbReference type="InterPro" id="IPR008141">
    <property type="entry name" value="Ala_DH"/>
</dbReference>
<dbReference type="InterPro" id="IPR036291">
    <property type="entry name" value="NAD(P)-bd_dom_sf"/>
</dbReference>
<dbReference type="AlphaFoldDB" id="A0A2Z4G6K2"/>
<evidence type="ECO:0000256" key="3">
    <source>
        <dbReference type="ARBA" id="ARBA00023002"/>
    </source>
</evidence>
<dbReference type="InterPro" id="IPR007886">
    <property type="entry name" value="AlaDH/PNT_N"/>
</dbReference>
<evidence type="ECO:0000313" key="7">
    <source>
        <dbReference type="EMBL" id="AWV96703.1"/>
    </source>
</evidence>
<keyword evidence="8" id="KW-1185">Reference proteome</keyword>
<comment type="similarity">
    <text evidence="1">Belongs to the AlaDH/PNT family.</text>
</comment>
<evidence type="ECO:0000259" key="6">
    <source>
        <dbReference type="SMART" id="SM01003"/>
    </source>
</evidence>
<proteinExistence type="inferred from homology"/>
<evidence type="ECO:0000259" key="5">
    <source>
        <dbReference type="SMART" id="SM01002"/>
    </source>
</evidence>
<feature type="region of interest" description="Disordered" evidence="4">
    <location>
        <begin position="1"/>
        <end position="25"/>
    </location>
</feature>
<dbReference type="KEGG" id="als:DJ013_00235"/>
<dbReference type="GO" id="GO:0005886">
    <property type="term" value="C:plasma membrane"/>
    <property type="evidence" value="ECO:0007669"/>
    <property type="project" value="TreeGrafter"/>
</dbReference>
<dbReference type="Pfam" id="PF05222">
    <property type="entry name" value="AlaDh_PNT_N"/>
    <property type="match status" value="1"/>
</dbReference>
<protein>
    <recommendedName>
        <fullName evidence="2">alanine dehydrogenase</fullName>
        <ecNumber evidence="2">1.4.1.1</ecNumber>
    </recommendedName>
</protein>
<evidence type="ECO:0000313" key="8">
    <source>
        <dbReference type="Proteomes" id="UP000249873"/>
    </source>
</evidence>
<reference evidence="7 8" key="1">
    <citation type="submission" date="2018-05" db="EMBL/GenBank/DDBJ databases">
        <title>Complete genome sequence of Arcticibacterium luteifluviistationis SM1504T, a cytophagaceae bacterium isolated from Arctic surface seawater.</title>
        <authorList>
            <person name="Li Y."/>
            <person name="Qin Q.-L."/>
        </authorList>
    </citation>
    <scope>NUCLEOTIDE SEQUENCE [LARGE SCALE GENOMIC DNA]</scope>
    <source>
        <strain evidence="7 8">SM1504</strain>
    </source>
</reference>
<dbReference type="GO" id="GO:0042853">
    <property type="term" value="P:L-alanine catabolic process"/>
    <property type="evidence" value="ECO:0007669"/>
    <property type="project" value="InterPro"/>
</dbReference>
<organism evidence="7 8">
    <name type="scientific">Arcticibacterium luteifluviistationis</name>
    <dbReference type="NCBI Taxonomy" id="1784714"/>
    <lineage>
        <taxon>Bacteria</taxon>
        <taxon>Pseudomonadati</taxon>
        <taxon>Bacteroidota</taxon>
        <taxon>Cytophagia</taxon>
        <taxon>Cytophagales</taxon>
        <taxon>Leadbetterellaceae</taxon>
        <taxon>Arcticibacterium</taxon>
    </lineage>
</organism>
<accession>A0A2Z4G6K2</accession>
<evidence type="ECO:0000256" key="1">
    <source>
        <dbReference type="ARBA" id="ARBA00005689"/>
    </source>
</evidence>
<sequence>MTESSEKRGSSLETQESPLAVKERKSEFSIGLPKENSILEKRIALSPDSVSVLVRNGMSVKVEKGAGEAADFTDEAYSEAGAEICVSRDRVFSSRIVIKVDPPTLEEIALMQPESALLSALQFRNQSKAYFEALIQKRITAIGFEYMEDTAGNLSVIRAMSEIAGSSAILLASEYLAKGRGILLGGIAGVPPTSVVILGAGTVAEFAARAALGLGADIKIFDSYLYRLQRLRYSLGQHIYTSILDSQNLCKALAEADVVVAAMRSEKGLSPLVVTEDMVKSMKNNAVIVDVAIDQGGCIETSIPTSHEKPIFKKHGVIHYAVPNIASRVSNTASHSLSNIFTPLLLKIINLGGMDEMILTNQWFLKGVYAFKGNITHQNIAKKFSLRHRDLRLLLAARI</sequence>
<dbReference type="PANTHER" id="PTHR42795">
    <property type="entry name" value="ALANINE DEHYDROGENASE"/>
    <property type="match status" value="1"/>
</dbReference>
<dbReference type="SUPFAM" id="SSF51735">
    <property type="entry name" value="NAD(P)-binding Rossmann-fold domains"/>
    <property type="match status" value="1"/>
</dbReference>
<dbReference type="EC" id="1.4.1.1" evidence="2"/>
<dbReference type="SUPFAM" id="SSF52283">
    <property type="entry name" value="Formate/glycerate dehydrogenase catalytic domain-like"/>
    <property type="match status" value="1"/>
</dbReference>
<evidence type="ECO:0000256" key="2">
    <source>
        <dbReference type="ARBA" id="ARBA00012897"/>
    </source>
</evidence>
<name>A0A2Z4G6K2_9BACT</name>
<feature type="domain" description="Alanine dehydrogenase/pyridine nucleotide transhydrogenase NAD(H)-binding" evidence="5">
    <location>
        <begin position="173"/>
        <end position="321"/>
    </location>
</feature>
<evidence type="ECO:0000256" key="4">
    <source>
        <dbReference type="SAM" id="MobiDB-lite"/>
    </source>
</evidence>
<dbReference type="RefSeq" id="WP_111369805.1">
    <property type="nucleotide sequence ID" value="NZ_CP029480.1"/>
</dbReference>
<feature type="domain" description="Alanine dehydrogenase/pyridine nucleotide transhydrogenase N-terminal" evidence="6">
    <location>
        <begin position="31"/>
        <end position="164"/>
    </location>
</feature>
<feature type="compositionally biased region" description="Basic and acidic residues" evidence="4">
    <location>
        <begin position="1"/>
        <end position="10"/>
    </location>
</feature>
<dbReference type="OrthoDB" id="9804592at2"/>
<dbReference type="InterPro" id="IPR007698">
    <property type="entry name" value="AlaDH/PNT_NAD(H)-bd"/>
</dbReference>
<dbReference type="Proteomes" id="UP000249873">
    <property type="component" value="Chromosome"/>
</dbReference>
<dbReference type="CDD" id="cd05305">
    <property type="entry name" value="L-AlaDH"/>
    <property type="match status" value="1"/>
</dbReference>
<dbReference type="GO" id="GO:0000286">
    <property type="term" value="F:alanine dehydrogenase activity"/>
    <property type="evidence" value="ECO:0007669"/>
    <property type="project" value="UniProtKB-EC"/>
</dbReference>
<dbReference type="SMART" id="SM01002">
    <property type="entry name" value="AlaDh_PNT_C"/>
    <property type="match status" value="1"/>
</dbReference>
<dbReference type="SMART" id="SM01003">
    <property type="entry name" value="AlaDh_PNT_N"/>
    <property type="match status" value="1"/>
</dbReference>